<sequence length="104" mass="11574">MKGGLSQMPLKQITKQIKRLADLHTINVELSRMPFCFKGCMNSCSNTVENNSITTTLQTADAQAKDEIDWTVCTVEMTDDEVEKLSSPLGSMSEKVEQTNDNTQ</sequence>
<accession>A0A8B6E306</accession>
<evidence type="ECO:0000256" key="1">
    <source>
        <dbReference type="SAM" id="MobiDB-lite"/>
    </source>
</evidence>
<proteinExistence type="predicted"/>
<evidence type="ECO:0000313" key="3">
    <source>
        <dbReference type="Proteomes" id="UP000596742"/>
    </source>
</evidence>
<protein>
    <submittedName>
        <fullName evidence="2">Uncharacterized protein</fullName>
    </submittedName>
</protein>
<comment type="caution">
    <text evidence="2">The sequence shown here is derived from an EMBL/GenBank/DDBJ whole genome shotgun (WGS) entry which is preliminary data.</text>
</comment>
<evidence type="ECO:0000313" key="2">
    <source>
        <dbReference type="EMBL" id="VDI28835.1"/>
    </source>
</evidence>
<reference evidence="2" key="1">
    <citation type="submission" date="2018-11" db="EMBL/GenBank/DDBJ databases">
        <authorList>
            <person name="Alioto T."/>
            <person name="Alioto T."/>
        </authorList>
    </citation>
    <scope>NUCLEOTIDE SEQUENCE</scope>
</reference>
<name>A0A8B6E306_MYTGA</name>
<organism evidence="2 3">
    <name type="scientific">Mytilus galloprovincialis</name>
    <name type="common">Mediterranean mussel</name>
    <dbReference type="NCBI Taxonomy" id="29158"/>
    <lineage>
        <taxon>Eukaryota</taxon>
        <taxon>Metazoa</taxon>
        <taxon>Spiralia</taxon>
        <taxon>Lophotrochozoa</taxon>
        <taxon>Mollusca</taxon>
        <taxon>Bivalvia</taxon>
        <taxon>Autobranchia</taxon>
        <taxon>Pteriomorphia</taxon>
        <taxon>Mytilida</taxon>
        <taxon>Mytiloidea</taxon>
        <taxon>Mytilidae</taxon>
        <taxon>Mytilinae</taxon>
        <taxon>Mytilus</taxon>
    </lineage>
</organism>
<gene>
    <name evidence="2" type="ORF">MGAL_10B065360</name>
</gene>
<keyword evidence="3" id="KW-1185">Reference proteome</keyword>
<dbReference type="Proteomes" id="UP000596742">
    <property type="component" value="Unassembled WGS sequence"/>
</dbReference>
<dbReference type="OrthoDB" id="10580451at2759"/>
<dbReference type="AlphaFoldDB" id="A0A8B6E306"/>
<dbReference type="EMBL" id="UYJE01004533">
    <property type="protein sequence ID" value="VDI28835.1"/>
    <property type="molecule type" value="Genomic_DNA"/>
</dbReference>
<feature type="region of interest" description="Disordered" evidence="1">
    <location>
        <begin position="83"/>
        <end position="104"/>
    </location>
</feature>